<sequence>LLFKTSLLQTWYGLSDHEVEDRVNDSISFSYFCGLHIDQVAPDHSTLFPF</sequence>
<evidence type="ECO:0000313" key="2">
    <source>
        <dbReference type="EMBL" id="VAW11226.1"/>
    </source>
</evidence>
<protein>
    <submittedName>
        <fullName evidence="2">Mobile element protein</fullName>
    </submittedName>
</protein>
<dbReference type="AlphaFoldDB" id="A0A3B0TVV9"/>
<gene>
    <name evidence="2" type="ORF">MNBD_BACTEROID03-1387</name>
</gene>
<dbReference type="Pfam" id="PF05598">
    <property type="entry name" value="DUF772"/>
    <property type="match status" value="1"/>
</dbReference>
<proteinExistence type="predicted"/>
<feature type="non-terminal residue" evidence="2">
    <location>
        <position position="1"/>
    </location>
</feature>
<feature type="domain" description="Transposase InsH N-terminal" evidence="1">
    <location>
        <begin position="2"/>
        <end position="48"/>
    </location>
</feature>
<dbReference type="EMBL" id="UOEL01000056">
    <property type="protein sequence ID" value="VAW11226.1"/>
    <property type="molecule type" value="Genomic_DNA"/>
</dbReference>
<organism evidence="2">
    <name type="scientific">hydrothermal vent metagenome</name>
    <dbReference type="NCBI Taxonomy" id="652676"/>
    <lineage>
        <taxon>unclassified sequences</taxon>
        <taxon>metagenomes</taxon>
        <taxon>ecological metagenomes</taxon>
    </lineage>
</organism>
<dbReference type="InterPro" id="IPR008490">
    <property type="entry name" value="Transposase_InsH_N"/>
</dbReference>
<reference evidence="2" key="1">
    <citation type="submission" date="2018-06" db="EMBL/GenBank/DDBJ databases">
        <authorList>
            <person name="Zhirakovskaya E."/>
        </authorList>
    </citation>
    <scope>NUCLEOTIDE SEQUENCE</scope>
</reference>
<name>A0A3B0TVV9_9ZZZZ</name>
<accession>A0A3B0TVV9</accession>
<evidence type="ECO:0000259" key="1">
    <source>
        <dbReference type="Pfam" id="PF05598"/>
    </source>
</evidence>